<protein>
    <recommendedName>
        <fullName evidence="3">Beta-2-glycoprotein 1</fullName>
    </recommendedName>
    <alternativeName>
        <fullName evidence="11">Apolipoprotein H</fullName>
    </alternativeName>
    <alternativeName>
        <fullName evidence="12">Beta-2-glycoprotein I</fullName>
    </alternativeName>
</protein>
<dbReference type="Pfam" id="PF09014">
    <property type="entry name" value="Sushi_2"/>
    <property type="match status" value="1"/>
</dbReference>
<evidence type="ECO:0000256" key="8">
    <source>
        <dbReference type="ARBA" id="ARBA00022737"/>
    </source>
</evidence>
<dbReference type="AlphaFoldDB" id="A0A6J2MBD7"/>
<name>A0A6J2MBD7_9CHIR</name>
<dbReference type="InterPro" id="IPR050350">
    <property type="entry name" value="Compl-Cell_Adhes-Reg"/>
</dbReference>
<comment type="function">
    <text evidence="1">Binds to various kinds of negatively charged substances such as heparin, phospholipids, and dextran sulfate. May prevent activation of the intrinsic blood coagulation cascade by binding to phospholipids on the surface of damaged cells.</text>
</comment>
<feature type="disulfide bond" evidence="13">
    <location>
        <begin position="110"/>
        <end position="137"/>
    </location>
</feature>
<keyword evidence="16" id="KW-1185">Reference proteome</keyword>
<dbReference type="InParanoid" id="A0A6J2MBD7"/>
<dbReference type="OrthoDB" id="6103690at2759"/>
<evidence type="ECO:0000313" key="17">
    <source>
        <dbReference type="RefSeq" id="XP_028376631.1"/>
    </source>
</evidence>
<feature type="disulfide bond" evidence="13">
    <location>
        <begin position="23"/>
        <end position="66"/>
    </location>
</feature>
<dbReference type="KEGG" id="pdic:114503316"/>
<sequence length="351" mass="38833">MISPVLLLFSSLLCHVATAGRTCPKPEELPFATVTPLKLAYDPGEQIVYSCQPGYVSRGGMRRFTCPLSGIWPINTLKCTPRVCPFAGILPNGAVRYSTFEYPSTISFACNTGFYLNGTKSARCTEEGKWSPDLPVCAPVNCPPPPTPKFAVLSISKSLATNSSFSIDSALYGYKAVFKCLPHYAMFGNESITCTEHGNWTELPECREVKCPFPSRPNNGFVNYPAKEALYYQDKATYGCHEKYVLDGPQEVECTKFGNWSAQPSCKASCSVSVKKATVIFEGERVKIQEKFKNGMLHGQKVSFFCKNKEKKCSYTEDAECIDGTLEIPKCFKEHSSLAFWKTDASDVKPC</sequence>
<dbReference type="GO" id="GO:0008201">
    <property type="term" value="F:heparin binding"/>
    <property type="evidence" value="ECO:0007669"/>
    <property type="project" value="UniProtKB-KW"/>
</dbReference>
<feature type="domain" description="Sushi" evidence="15">
    <location>
        <begin position="82"/>
        <end position="139"/>
    </location>
</feature>
<dbReference type="InterPro" id="IPR000436">
    <property type="entry name" value="Sushi_SCR_CCP_dom"/>
</dbReference>
<evidence type="ECO:0000256" key="2">
    <source>
        <dbReference type="ARBA" id="ARBA00004613"/>
    </source>
</evidence>
<evidence type="ECO:0000256" key="5">
    <source>
        <dbReference type="ARBA" id="ARBA00022659"/>
    </source>
</evidence>
<evidence type="ECO:0000256" key="14">
    <source>
        <dbReference type="SAM" id="SignalP"/>
    </source>
</evidence>
<dbReference type="GO" id="GO:0005615">
    <property type="term" value="C:extracellular space"/>
    <property type="evidence" value="ECO:0007669"/>
    <property type="project" value="UniProtKB-ARBA"/>
</dbReference>
<dbReference type="GeneID" id="114503316"/>
<feature type="signal peptide" evidence="14">
    <location>
        <begin position="1"/>
        <end position="19"/>
    </location>
</feature>
<feature type="domain" description="Sushi" evidence="15">
    <location>
        <begin position="209"/>
        <end position="268"/>
    </location>
</feature>
<feature type="domain" description="Sushi" evidence="15">
    <location>
        <begin position="140"/>
        <end position="208"/>
    </location>
</feature>
<evidence type="ECO:0000256" key="3">
    <source>
        <dbReference type="ARBA" id="ARBA00020104"/>
    </source>
</evidence>
<dbReference type="InterPro" id="IPR015104">
    <property type="entry name" value="Sushi_2"/>
</dbReference>
<evidence type="ECO:0000256" key="4">
    <source>
        <dbReference type="ARBA" id="ARBA00022525"/>
    </source>
</evidence>
<evidence type="ECO:0000313" key="16">
    <source>
        <dbReference type="Proteomes" id="UP000504628"/>
    </source>
</evidence>
<evidence type="ECO:0000256" key="12">
    <source>
        <dbReference type="ARBA" id="ARBA00033414"/>
    </source>
</evidence>
<feature type="chain" id="PRO_5027090178" description="Beta-2-glycoprotein 1" evidence="14">
    <location>
        <begin position="20"/>
        <end position="351"/>
    </location>
</feature>
<evidence type="ECO:0000256" key="11">
    <source>
        <dbReference type="ARBA" id="ARBA00029855"/>
    </source>
</evidence>
<comment type="caution">
    <text evidence="13">Lacks conserved residue(s) required for the propagation of feature annotation.</text>
</comment>
<dbReference type="InterPro" id="IPR035976">
    <property type="entry name" value="Sushi/SCR/CCP_sf"/>
</dbReference>
<dbReference type="PANTHER" id="PTHR19325:SF549">
    <property type="entry name" value="BETA-2-GLYCOPROTEIN 1"/>
    <property type="match status" value="1"/>
</dbReference>
<dbReference type="CTD" id="350"/>
<dbReference type="PROSITE" id="PS50923">
    <property type="entry name" value="SUSHI"/>
    <property type="match status" value="4"/>
</dbReference>
<accession>A0A6J2MBD7</accession>
<dbReference type="PANTHER" id="PTHR19325">
    <property type="entry name" value="COMPLEMENT COMPONENT-RELATED SUSHI DOMAIN-CONTAINING"/>
    <property type="match status" value="1"/>
</dbReference>
<keyword evidence="9 13" id="KW-1015">Disulfide bond</keyword>
<dbReference type="Gene3D" id="2.10.70.10">
    <property type="entry name" value="Complement Module, domain 1"/>
    <property type="match status" value="5"/>
</dbReference>
<dbReference type="SUPFAM" id="SSF57535">
    <property type="entry name" value="Complement control module/SCR domain"/>
    <property type="match status" value="5"/>
</dbReference>
<gene>
    <name evidence="17" type="primary">APOH</name>
</gene>
<evidence type="ECO:0000256" key="7">
    <source>
        <dbReference type="ARBA" id="ARBA00022729"/>
    </source>
</evidence>
<dbReference type="Proteomes" id="UP000504628">
    <property type="component" value="Chromosome 8"/>
</dbReference>
<dbReference type="RefSeq" id="XP_028376631.1">
    <property type="nucleotide sequence ID" value="XM_028520830.2"/>
</dbReference>
<evidence type="ECO:0000256" key="6">
    <source>
        <dbReference type="ARBA" id="ARBA00022674"/>
    </source>
</evidence>
<dbReference type="CDD" id="cd00033">
    <property type="entry name" value="CCP"/>
    <property type="match status" value="4"/>
</dbReference>
<dbReference type="FunFam" id="2.10.70.10:FF:000089">
    <property type="entry name" value="Beta-2-glycoprotein 1"/>
    <property type="match status" value="1"/>
</dbReference>
<dbReference type="FunCoup" id="A0A6J2MBD7">
    <property type="interactions" value="146"/>
</dbReference>
<keyword evidence="5 13" id="KW-0768">Sushi</keyword>
<keyword evidence="4" id="KW-0964">Secreted</keyword>
<keyword evidence="7 14" id="KW-0732">Signal</keyword>
<comment type="subcellular location">
    <subcellularLocation>
        <location evidence="2">Secreted</location>
    </subcellularLocation>
</comment>
<evidence type="ECO:0000259" key="15">
    <source>
        <dbReference type="PROSITE" id="PS50923"/>
    </source>
</evidence>
<reference evidence="17" key="1">
    <citation type="submission" date="2025-08" db="UniProtKB">
        <authorList>
            <consortium name="RefSeq"/>
        </authorList>
    </citation>
    <scope>IDENTIFICATION</scope>
    <source>
        <tissue evidence="17">Muscle</tissue>
    </source>
</reference>
<evidence type="ECO:0000256" key="9">
    <source>
        <dbReference type="ARBA" id="ARBA00023157"/>
    </source>
</evidence>
<keyword evidence="10" id="KW-0325">Glycoprotein</keyword>
<dbReference type="SMART" id="SM00032">
    <property type="entry name" value="CCP"/>
    <property type="match status" value="4"/>
</dbReference>
<feature type="domain" description="Sushi" evidence="15">
    <location>
        <begin position="21"/>
        <end position="81"/>
    </location>
</feature>
<organism evidence="16 17">
    <name type="scientific">Phyllostomus discolor</name>
    <name type="common">pale spear-nosed bat</name>
    <dbReference type="NCBI Taxonomy" id="89673"/>
    <lineage>
        <taxon>Eukaryota</taxon>
        <taxon>Metazoa</taxon>
        <taxon>Chordata</taxon>
        <taxon>Craniata</taxon>
        <taxon>Vertebrata</taxon>
        <taxon>Euteleostomi</taxon>
        <taxon>Mammalia</taxon>
        <taxon>Eutheria</taxon>
        <taxon>Laurasiatheria</taxon>
        <taxon>Chiroptera</taxon>
        <taxon>Yangochiroptera</taxon>
        <taxon>Phyllostomidae</taxon>
        <taxon>Phyllostominae</taxon>
        <taxon>Phyllostomus</taxon>
    </lineage>
</organism>
<keyword evidence="6" id="KW-0358">Heparin-binding</keyword>
<keyword evidence="8" id="KW-0677">Repeat</keyword>
<evidence type="ECO:0000256" key="1">
    <source>
        <dbReference type="ARBA" id="ARBA00003651"/>
    </source>
</evidence>
<dbReference type="Pfam" id="PF00084">
    <property type="entry name" value="Sushi"/>
    <property type="match status" value="4"/>
</dbReference>
<proteinExistence type="predicted"/>
<feature type="disulfide bond" evidence="13">
    <location>
        <begin position="211"/>
        <end position="254"/>
    </location>
</feature>
<evidence type="ECO:0000256" key="13">
    <source>
        <dbReference type="PROSITE-ProRule" id="PRU00302"/>
    </source>
</evidence>
<evidence type="ECO:0000256" key="10">
    <source>
        <dbReference type="ARBA" id="ARBA00023180"/>
    </source>
</evidence>